<dbReference type="InterPro" id="IPR059052">
    <property type="entry name" value="HH_YbhG-like"/>
</dbReference>
<dbReference type="NCBIfam" id="TIGR01730">
    <property type="entry name" value="RND_mfp"/>
    <property type="match status" value="1"/>
</dbReference>
<gene>
    <name evidence="8" type="ORF">B9W14_06220</name>
</gene>
<comment type="subcellular location">
    <subcellularLocation>
        <location evidence="1">Cell envelope</location>
    </subcellularLocation>
</comment>
<dbReference type="EMBL" id="CP020953">
    <property type="protein sequence ID" value="AWI04106.1"/>
    <property type="molecule type" value="Genomic_DNA"/>
</dbReference>
<protein>
    <submittedName>
        <fullName evidence="8">Efflux transporter periplasmic adaptor subunit</fullName>
    </submittedName>
</protein>
<evidence type="ECO:0000313" key="8">
    <source>
        <dbReference type="EMBL" id="AWI04106.1"/>
    </source>
</evidence>
<sequence length="427" mass="46594">MSNKILSIIKNKIYDSSTKRNLSIIFLSTVAILIIVALAAYFTVFSKNNEKETAIKSYPVKIMEIKSGSYPMSLQYQGLTGGSEVRKLSFKSSAKISKIYVSKGQHVKKGDKLVDLDKSDLNFAAEAANAQVASAAAQYDKAVNGTQQEDINKAQIAVKNAQNSNNYYKDLYNKNLKLSESGAISKQQLQDVKLQLDNSQNALNSAEQSLQQLQNGSRPEDKQATLGQLNEAKAAYESKENMLSDASMTANMDGYVVDVLGKEGEMQQAGSPVILFRSEKQVITVGLSEDDVKKVKVGTKAQVNIGDDKAKGEIINIVQLADSKSGTYSAEINLSTPIDTSKYYVGETSTVYIDMGQANSISIPINCVLNDGEDYVYVVQNGHAVKKNITLEDNNEDKVSVEGLKDGDKIIIEGMKNIKSGYKVIIK</sequence>
<feature type="coiled-coil region" evidence="4">
    <location>
        <begin position="189"/>
        <end position="249"/>
    </location>
</feature>
<organism evidence="8 9">
    <name type="scientific">Clostridium drakei</name>
    <dbReference type="NCBI Taxonomy" id="332101"/>
    <lineage>
        <taxon>Bacteria</taxon>
        <taxon>Bacillati</taxon>
        <taxon>Bacillota</taxon>
        <taxon>Clostridia</taxon>
        <taxon>Eubacteriales</taxon>
        <taxon>Clostridiaceae</taxon>
        <taxon>Clostridium</taxon>
    </lineage>
</organism>
<dbReference type="AlphaFoldDB" id="A0A2U8DMY4"/>
<dbReference type="GO" id="GO:0030313">
    <property type="term" value="C:cell envelope"/>
    <property type="evidence" value="ECO:0007669"/>
    <property type="project" value="UniProtKB-SubCell"/>
</dbReference>
<keyword evidence="5" id="KW-0812">Transmembrane</keyword>
<feature type="domain" description="YknX-like C-terminal permuted SH3-like" evidence="7">
    <location>
        <begin position="362"/>
        <end position="425"/>
    </location>
</feature>
<comment type="similarity">
    <text evidence="2">Belongs to the membrane fusion protein (MFP) (TC 8.A.1) family.</text>
</comment>
<dbReference type="Pfam" id="PF25881">
    <property type="entry name" value="HH_YBHG"/>
    <property type="match status" value="1"/>
</dbReference>
<dbReference type="Gene3D" id="2.40.420.20">
    <property type="match status" value="1"/>
</dbReference>
<evidence type="ECO:0000256" key="5">
    <source>
        <dbReference type="SAM" id="Phobius"/>
    </source>
</evidence>
<dbReference type="Gene3D" id="2.40.50.100">
    <property type="match status" value="1"/>
</dbReference>
<dbReference type="InterPro" id="IPR050465">
    <property type="entry name" value="UPF0194_transport"/>
</dbReference>
<dbReference type="PANTHER" id="PTHR32347:SF23">
    <property type="entry name" value="BLL5650 PROTEIN"/>
    <property type="match status" value="1"/>
</dbReference>
<evidence type="ECO:0000259" key="7">
    <source>
        <dbReference type="Pfam" id="PF25989"/>
    </source>
</evidence>
<dbReference type="Proteomes" id="UP000244910">
    <property type="component" value="Chromosome"/>
</dbReference>
<evidence type="ECO:0000256" key="2">
    <source>
        <dbReference type="ARBA" id="ARBA00009477"/>
    </source>
</evidence>
<dbReference type="Gene3D" id="2.40.30.170">
    <property type="match status" value="1"/>
</dbReference>
<feature type="transmembrane region" description="Helical" evidence="5">
    <location>
        <begin position="21"/>
        <end position="42"/>
    </location>
</feature>
<evidence type="ECO:0000256" key="4">
    <source>
        <dbReference type="SAM" id="Coils"/>
    </source>
</evidence>
<evidence type="ECO:0000256" key="1">
    <source>
        <dbReference type="ARBA" id="ARBA00004196"/>
    </source>
</evidence>
<evidence type="ECO:0000259" key="6">
    <source>
        <dbReference type="Pfam" id="PF25881"/>
    </source>
</evidence>
<dbReference type="OrthoDB" id="2015187at2"/>
<dbReference type="InterPro" id="IPR006143">
    <property type="entry name" value="RND_pump_MFP"/>
</dbReference>
<accession>A0A2U8DMY4</accession>
<evidence type="ECO:0000313" key="9">
    <source>
        <dbReference type="Proteomes" id="UP000244910"/>
    </source>
</evidence>
<keyword evidence="9" id="KW-1185">Reference proteome</keyword>
<keyword evidence="3 4" id="KW-0175">Coiled coil</keyword>
<evidence type="ECO:0000256" key="3">
    <source>
        <dbReference type="ARBA" id="ARBA00023054"/>
    </source>
</evidence>
<dbReference type="GO" id="GO:0022857">
    <property type="term" value="F:transmembrane transporter activity"/>
    <property type="evidence" value="ECO:0007669"/>
    <property type="project" value="InterPro"/>
</dbReference>
<name>A0A2U8DMY4_9CLOT</name>
<dbReference type="PANTHER" id="PTHR32347">
    <property type="entry name" value="EFFLUX SYSTEM COMPONENT YKNX-RELATED"/>
    <property type="match status" value="1"/>
</dbReference>
<keyword evidence="5" id="KW-1133">Transmembrane helix</keyword>
<dbReference type="GO" id="GO:0016020">
    <property type="term" value="C:membrane"/>
    <property type="evidence" value="ECO:0007669"/>
    <property type="project" value="InterPro"/>
</dbReference>
<feature type="domain" description="YbhG-like alpha-helical hairpin" evidence="6">
    <location>
        <begin position="116"/>
        <end position="241"/>
    </location>
</feature>
<dbReference type="Pfam" id="PF25989">
    <property type="entry name" value="YknX_C"/>
    <property type="match status" value="1"/>
</dbReference>
<reference evidence="9" key="1">
    <citation type="submission" date="2017-04" db="EMBL/GenBank/DDBJ databases">
        <authorList>
            <person name="Song Y."/>
            <person name="Cho B.-K."/>
        </authorList>
    </citation>
    <scope>NUCLEOTIDE SEQUENCE [LARGE SCALE GENOMIC DNA]</scope>
    <source>
        <strain evidence="9">SL1</strain>
    </source>
</reference>
<dbReference type="KEGG" id="cdrk:B9W14_06220"/>
<dbReference type="InterPro" id="IPR058637">
    <property type="entry name" value="YknX-like_C"/>
</dbReference>
<dbReference type="Gene3D" id="1.10.287.470">
    <property type="entry name" value="Helix hairpin bin"/>
    <property type="match status" value="1"/>
</dbReference>
<proteinExistence type="inferred from homology"/>
<keyword evidence="5" id="KW-0472">Membrane</keyword>